<comment type="caution">
    <text evidence="2">The sequence shown here is derived from an EMBL/GenBank/DDBJ whole genome shotgun (WGS) entry which is preliminary data.</text>
</comment>
<dbReference type="SUPFAM" id="SSF53474">
    <property type="entry name" value="alpha/beta-Hydrolases"/>
    <property type="match status" value="1"/>
</dbReference>
<dbReference type="Gene3D" id="3.40.50.1820">
    <property type="entry name" value="alpha/beta hydrolase"/>
    <property type="match status" value="1"/>
</dbReference>
<dbReference type="PRINTS" id="PR00412">
    <property type="entry name" value="EPOXHYDRLASE"/>
</dbReference>
<dbReference type="InterPro" id="IPR000639">
    <property type="entry name" value="Epox_hydrolase-like"/>
</dbReference>
<dbReference type="Pfam" id="PF12697">
    <property type="entry name" value="Abhydrolase_6"/>
    <property type="match status" value="1"/>
</dbReference>
<sequence length="278" mass="31002">MLWTVNNKTETSAGTVAWGSAGNGPPLVLAHGWPWSSFSWHRMILPLSRAYTCYWYDMPGFGRSAKDHGQATGLDVQGLVFKEMVEFWELDRPSVFAHDFGGAVTLRANLLHDVVYNDLLLMNVVAVSPWGSEFFEHVSRHIEAFTPLPPHIHSAIVFAYIRSALVSELDEHELHELASPWLTPEGQASFYKQFAQADDRFTDEFADKLKTIACPVTVIWGEKDPWIPISRGHQLAGAIGVQLHALEGVGHMPQLEAPRPLLDMILSLPEALPELEGN</sequence>
<dbReference type="InterPro" id="IPR029058">
    <property type="entry name" value="AB_hydrolase_fold"/>
</dbReference>
<evidence type="ECO:0000313" key="3">
    <source>
        <dbReference type="Proteomes" id="UP000307874"/>
    </source>
</evidence>
<dbReference type="PANTHER" id="PTHR43689">
    <property type="entry name" value="HYDROLASE"/>
    <property type="match status" value="1"/>
</dbReference>
<name>A0A5C4JRD3_9HYPH</name>
<dbReference type="InterPro" id="IPR000073">
    <property type="entry name" value="AB_hydrolase_1"/>
</dbReference>
<dbReference type="EMBL" id="VCLB01000005">
    <property type="protein sequence ID" value="TNB47923.1"/>
    <property type="molecule type" value="Genomic_DNA"/>
</dbReference>
<evidence type="ECO:0000259" key="1">
    <source>
        <dbReference type="Pfam" id="PF12697"/>
    </source>
</evidence>
<dbReference type="PRINTS" id="PR00111">
    <property type="entry name" value="ABHYDROLASE"/>
</dbReference>
<dbReference type="AlphaFoldDB" id="A0A5C4JRD3"/>
<accession>A0A5C4JRD3</accession>
<organism evidence="2 3">
    <name type="scientific">Martelella lutilitoris</name>
    <dbReference type="NCBI Taxonomy" id="2583532"/>
    <lineage>
        <taxon>Bacteria</taxon>
        <taxon>Pseudomonadati</taxon>
        <taxon>Pseudomonadota</taxon>
        <taxon>Alphaproteobacteria</taxon>
        <taxon>Hyphomicrobiales</taxon>
        <taxon>Aurantimonadaceae</taxon>
        <taxon>Martelella</taxon>
    </lineage>
</organism>
<evidence type="ECO:0000313" key="2">
    <source>
        <dbReference type="EMBL" id="TNB47923.1"/>
    </source>
</evidence>
<keyword evidence="3" id="KW-1185">Reference proteome</keyword>
<protein>
    <submittedName>
        <fullName evidence="2">Alpha/beta hydrolase</fullName>
    </submittedName>
</protein>
<dbReference type="GO" id="GO:0016787">
    <property type="term" value="F:hydrolase activity"/>
    <property type="evidence" value="ECO:0007669"/>
    <property type="project" value="UniProtKB-KW"/>
</dbReference>
<dbReference type="OrthoDB" id="9796770at2"/>
<feature type="domain" description="AB hydrolase-1" evidence="1">
    <location>
        <begin position="27"/>
        <end position="261"/>
    </location>
</feature>
<dbReference type="Proteomes" id="UP000307874">
    <property type="component" value="Unassembled WGS sequence"/>
</dbReference>
<reference evidence="2 3" key="1">
    <citation type="submission" date="2019-06" db="EMBL/GenBank/DDBJ databases">
        <title>Martelella lutilitoris sp. nov., isolated from a tidal mudflat.</title>
        <authorList>
            <person name="Kim Y.-J."/>
        </authorList>
    </citation>
    <scope>NUCLEOTIDE SEQUENCE [LARGE SCALE GENOMIC DNA]</scope>
    <source>
        <strain evidence="2 3">GH2-6</strain>
    </source>
</reference>
<dbReference type="PANTHER" id="PTHR43689:SF8">
    <property type="entry name" value="ALPHA_BETA-HYDROLASES SUPERFAMILY PROTEIN"/>
    <property type="match status" value="1"/>
</dbReference>
<dbReference type="RefSeq" id="WP_138748367.1">
    <property type="nucleotide sequence ID" value="NZ_VCLB01000005.1"/>
</dbReference>
<gene>
    <name evidence="2" type="ORF">FF124_10065</name>
</gene>
<proteinExistence type="predicted"/>
<keyword evidence="2" id="KW-0378">Hydrolase</keyword>